<evidence type="ECO:0000313" key="4">
    <source>
        <dbReference type="Proteomes" id="UP001153069"/>
    </source>
</evidence>
<feature type="transmembrane region" description="Helical" evidence="2">
    <location>
        <begin position="39"/>
        <end position="64"/>
    </location>
</feature>
<sequence>MNTPQYRRISSEDHDDYGVRSPRASSTGRTLSDRTSDKIVALVWVLLAMFVAYWCSFFSTLLFYEEVNRTVLNMAFLCWAAVVAGIIYLMAYLPLVIKLKDTEAWSVYCPKVIPGMIVSGIVGFILLIRGTWPVWGFLAPLIFAIEFMGFLFSLHFVPWTSGGGGEGITYV</sequence>
<dbReference type="Pfam" id="PF20479">
    <property type="entry name" value="TMEM128"/>
    <property type="match status" value="1"/>
</dbReference>
<dbReference type="EMBL" id="CAICTM010000826">
    <property type="protein sequence ID" value="CAB9517049.1"/>
    <property type="molecule type" value="Genomic_DNA"/>
</dbReference>
<evidence type="ECO:0000256" key="1">
    <source>
        <dbReference type="SAM" id="MobiDB-lite"/>
    </source>
</evidence>
<accession>A0A9N8ED96</accession>
<dbReference type="PANTHER" id="PTHR31134:SF1">
    <property type="entry name" value="TRANSMEMBRANE PROTEIN 128"/>
    <property type="match status" value="1"/>
</dbReference>
<feature type="transmembrane region" description="Helical" evidence="2">
    <location>
        <begin position="105"/>
        <end position="128"/>
    </location>
</feature>
<feature type="transmembrane region" description="Helical" evidence="2">
    <location>
        <begin position="70"/>
        <end position="93"/>
    </location>
</feature>
<protein>
    <recommendedName>
        <fullName evidence="5">Transmembrane protein</fullName>
    </recommendedName>
</protein>
<keyword evidence="2" id="KW-0812">Transmembrane</keyword>
<organism evidence="3 4">
    <name type="scientific">Seminavis robusta</name>
    <dbReference type="NCBI Taxonomy" id="568900"/>
    <lineage>
        <taxon>Eukaryota</taxon>
        <taxon>Sar</taxon>
        <taxon>Stramenopiles</taxon>
        <taxon>Ochrophyta</taxon>
        <taxon>Bacillariophyta</taxon>
        <taxon>Bacillariophyceae</taxon>
        <taxon>Bacillariophycidae</taxon>
        <taxon>Naviculales</taxon>
        <taxon>Naviculaceae</taxon>
        <taxon>Seminavis</taxon>
    </lineage>
</organism>
<comment type="caution">
    <text evidence="3">The sequence shown here is derived from an EMBL/GenBank/DDBJ whole genome shotgun (WGS) entry which is preliminary data.</text>
</comment>
<feature type="region of interest" description="Disordered" evidence="1">
    <location>
        <begin position="1"/>
        <end position="31"/>
    </location>
</feature>
<proteinExistence type="predicted"/>
<feature type="transmembrane region" description="Helical" evidence="2">
    <location>
        <begin position="134"/>
        <end position="157"/>
    </location>
</feature>
<evidence type="ECO:0000256" key="2">
    <source>
        <dbReference type="SAM" id="Phobius"/>
    </source>
</evidence>
<dbReference type="Proteomes" id="UP001153069">
    <property type="component" value="Unassembled WGS sequence"/>
</dbReference>
<evidence type="ECO:0000313" key="3">
    <source>
        <dbReference type="EMBL" id="CAB9517049.1"/>
    </source>
</evidence>
<feature type="compositionally biased region" description="Basic and acidic residues" evidence="1">
    <location>
        <begin position="9"/>
        <end position="18"/>
    </location>
</feature>
<dbReference type="AlphaFoldDB" id="A0A9N8ED96"/>
<keyword evidence="2" id="KW-0472">Membrane</keyword>
<name>A0A9N8ED96_9STRA</name>
<dbReference type="InterPro" id="IPR033579">
    <property type="entry name" value="TMEM128"/>
</dbReference>
<dbReference type="OrthoDB" id="2219495at2759"/>
<dbReference type="PANTHER" id="PTHR31134">
    <property type="entry name" value="TRANSMEMBRANE PROTEIN 128"/>
    <property type="match status" value="1"/>
</dbReference>
<gene>
    <name evidence="3" type="ORF">SEMRO_827_G207810.1</name>
</gene>
<reference evidence="3" key="1">
    <citation type="submission" date="2020-06" db="EMBL/GenBank/DDBJ databases">
        <authorList>
            <consortium name="Plant Systems Biology data submission"/>
        </authorList>
    </citation>
    <scope>NUCLEOTIDE SEQUENCE</scope>
    <source>
        <strain evidence="3">D6</strain>
    </source>
</reference>
<keyword evidence="2" id="KW-1133">Transmembrane helix</keyword>
<evidence type="ECO:0008006" key="5">
    <source>
        <dbReference type="Google" id="ProtNLM"/>
    </source>
</evidence>
<keyword evidence="4" id="KW-1185">Reference proteome</keyword>